<dbReference type="InterPro" id="IPR029063">
    <property type="entry name" value="SAM-dependent_MTases_sf"/>
</dbReference>
<reference evidence="5 6" key="1">
    <citation type="submission" date="2024-02" db="EMBL/GenBank/DDBJ databases">
        <title>Complete genome sequence of Pelagibacterium nitratireducens ZH15.</title>
        <authorList>
            <person name="Zhao L.H."/>
        </authorList>
    </citation>
    <scope>NUCLEOTIDE SEQUENCE [LARGE SCALE GENOMIC DNA]</scope>
    <source>
        <strain evidence="5 6">ZH15</strain>
    </source>
</reference>
<dbReference type="GO" id="GO:0008168">
    <property type="term" value="F:methyltransferase activity"/>
    <property type="evidence" value="ECO:0007669"/>
    <property type="project" value="UniProtKB-KW"/>
</dbReference>
<dbReference type="SUPFAM" id="SSF55174">
    <property type="entry name" value="Alpha-L RNA-binding motif"/>
    <property type="match status" value="1"/>
</dbReference>
<dbReference type="Gene3D" id="3.10.290.10">
    <property type="entry name" value="RNA-binding S4 domain"/>
    <property type="match status" value="1"/>
</dbReference>
<dbReference type="Proteomes" id="UP001369958">
    <property type="component" value="Chromosome"/>
</dbReference>
<dbReference type="CDD" id="cd02440">
    <property type="entry name" value="AdoMet_MTases"/>
    <property type="match status" value="1"/>
</dbReference>
<keyword evidence="5" id="KW-0489">Methyltransferase</keyword>
<gene>
    <name evidence="5" type="ORF">V6617_13585</name>
</gene>
<dbReference type="Pfam" id="PF01728">
    <property type="entry name" value="FtsJ"/>
    <property type="match status" value="1"/>
</dbReference>
<organism evidence="5 6">
    <name type="scientific">Pelagibacterium nitratireducens</name>
    <dbReference type="NCBI Taxonomy" id="1046114"/>
    <lineage>
        <taxon>Bacteria</taxon>
        <taxon>Pseudomonadati</taxon>
        <taxon>Pseudomonadota</taxon>
        <taxon>Alphaproteobacteria</taxon>
        <taxon>Hyphomicrobiales</taxon>
        <taxon>Devosiaceae</taxon>
        <taxon>Pelagibacterium</taxon>
    </lineage>
</organism>
<dbReference type="SMART" id="SM00363">
    <property type="entry name" value="S4"/>
    <property type="match status" value="1"/>
</dbReference>
<evidence type="ECO:0000256" key="2">
    <source>
        <dbReference type="ARBA" id="ARBA00029460"/>
    </source>
</evidence>
<dbReference type="InterPro" id="IPR004538">
    <property type="entry name" value="Hemolysin_A/TlyA"/>
</dbReference>
<dbReference type="Gene3D" id="3.40.50.150">
    <property type="entry name" value="Vaccinia Virus protein VP39"/>
    <property type="match status" value="1"/>
</dbReference>
<dbReference type="RefSeq" id="WP_338607498.1">
    <property type="nucleotide sequence ID" value="NZ_CP146275.1"/>
</dbReference>
<evidence type="ECO:0000256" key="3">
    <source>
        <dbReference type="PROSITE-ProRule" id="PRU00182"/>
    </source>
</evidence>
<evidence type="ECO:0000256" key="1">
    <source>
        <dbReference type="ARBA" id="ARBA00022884"/>
    </source>
</evidence>
<sequence>MSRIRLDIALEQRGLAQSRARARDAILRGTVSVNGVLASKPSQLVGEGDAVALNDPASHYVSRAALKLAEGLEKSGFDPEGKICLDLGASTGGFSQVLAERGARKIYAVDVGHGQLHSDVAGLSNLVSLEGLNARDVTAETIAEPIDFLVSDVSFVSLIKIIDAPSALCAPGAKALLLIKPQFEVGRDHVGKGGIVVPGPHVAMAIEAVLAHMDGLGWQRAGLWPSPIKGGDGNGEFLAGFRRR</sequence>
<dbReference type="InterPro" id="IPR002942">
    <property type="entry name" value="S4_RNA-bd"/>
</dbReference>
<dbReference type="PROSITE" id="PS50889">
    <property type="entry name" value="S4"/>
    <property type="match status" value="1"/>
</dbReference>
<evidence type="ECO:0000259" key="4">
    <source>
        <dbReference type="SMART" id="SM00363"/>
    </source>
</evidence>
<keyword evidence="1 3" id="KW-0694">RNA-binding</keyword>
<proteinExistence type="inferred from homology"/>
<accession>A0ABZ2I2F2</accession>
<keyword evidence="5" id="KW-0808">Transferase</keyword>
<name>A0ABZ2I2F2_9HYPH</name>
<dbReference type="NCBIfam" id="TIGR00478">
    <property type="entry name" value="tly"/>
    <property type="match status" value="1"/>
</dbReference>
<evidence type="ECO:0000313" key="5">
    <source>
        <dbReference type="EMBL" id="WWT32033.1"/>
    </source>
</evidence>
<feature type="domain" description="RNA-binding S4" evidence="4">
    <location>
        <begin position="4"/>
        <end position="69"/>
    </location>
</feature>
<dbReference type="InterPro" id="IPR002877">
    <property type="entry name" value="RNA_MeTrfase_FtsJ_dom"/>
</dbReference>
<dbReference type="PANTHER" id="PTHR32319:SF0">
    <property type="entry name" value="BACTERIAL HEMOLYSIN-LIKE PROTEIN"/>
    <property type="match status" value="1"/>
</dbReference>
<comment type="similarity">
    <text evidence="2">Belongs to the TlyA family.</text>
</comment>
<dbReference type="PANTHER" id="PTHR32319">
    <property type="entry name" value="BACTERIAL HEMOLYSIN-LIKE PROTEIN"/>
    <property type="match status" value="1"/>
</dbReference>
<evidence type="ECO:0000313" key="6">
    <source>
        <dbReference type="Proteomes" id="UP001369958"/>
    </source>
</evidence>
<dbReference type="SUPFAM" id="SSF53335">
    <property type="entry name" value="S-adenosyl-L-methionine-dependent methyltransferases"/>
    <property type="match status" value="1"/>
</dbReference>
<keyword evidence="6" id="KW-1185">Reference proteome</keyword>
<dbReference type="InterPro" id="IPR047048">
    <property type="entry name" value="TlyA"/>
</dbReference>
<protein>
    <submittedName>
        <fullName evidence="5">TlyA family RNA methyltransferase</fullName>
    </submittedName>
</protein>
<dbReference type="Pfam" id="PF01479">
    <property type="entry name" value="S4"/>
    <property type="match status" value="1"/>
</dbReference>
<dbReference type="GO" id="GO:0032259">
    <property type="term" value="P:methylation"/>
    <property type="evidence" value="ECO:0007669"/>
    <property type="project" value="UniProtKB-KW"/>
</dbReference>
<dbReference type="EMBL" id="CP146275">
    <property type="protein sequence ID" value="WWT32033.1"/>
    <property type="molecule type" value="Genomic_DNA"/>
</dbReference>
<dbReference type="CDD" id="cd00165">
    <property type="entry name" value="S4"/>
    <property type="match status" value="1"/>
</dbReference>
<dbReference type="InterPro" id="IPR036986">
    <property type="entry name" value="S4_RNA-bd_sf"/>
</dbReference>